<dbReference type="RefSeq" id="WP_208005828.1">
    <property type="nucleotide sequence ID" value="NZ_JAGDFX010000010.1"/>
</dbReference>
<gene>
    <name evidence="1" type="ORF">J3U76_10005</name>
</gene>
<reference evidence="1 2" key="1">
    <citation type="submission" date="2021-03" db="EMBL/GenBank/DDBJ databases">
        <title>Oceanisphaera sp. nov., isolated from the intestine.</title>
        <authorList>
            <person name="Zhao L.-H."/>
            <person name="Shi L.-F."/>
        </authorList>
    </citation>
    <scope>NUCLEOTIDE SEQUENCE [LARGE SCALE GENOMIC DNA]</scope>
    <source>
        <strain evidence="1 2">DM8</strain>
    </source>
</reference>
<name>A0ABS3NHE9_9GAMM</name>
<evidence type="ECO:0008006" key="3">
    <source>
        <dbReference type="Google" id="ProtNLM"/>
    </source>
</evidence>
<keyword evidence="2" id="KW-1185">Reference proteome</keyword>
<protein>
    <recommendedName>
        <fullName evidence="3">PD(D/E)XK endonuclease domain-containing protein</fullName>
    </recommendedName>
</protein>
<comment type="caution">
    <text evidence="1">The sequence shown here is derived from an EMBL/GenBank/DDBJ whole genome shotgun (WGS) entry which is preliminary data.</text>
</comment>
<evidence type="ECO:0000313" key="2">
    <source>
        <dbReference type="Proteomes" id="UP000664882"/>
    </source>
</evidence>
<dbReference type="EMBL" id="JAGDFX010000010">
    <property type="protein sequence ID" value="MBO1519955.1"/>
    <property type="molecule type" value="Genomic_DNA"/>
</dbReference>
<accession>A0ABS3NHE9</accession>
<dbReference type="Proteomes" id="UP000664882">
    <property type="component" value="Unassembled WGS sequence"/>
</dbReference>
<evidence type="ECO:0000313" key="1">
    <source>
        <dbReference type="EMBL" id="MBO1519955.1"/>
    </source>
</evidence>
<sequence length="172" mass="19167">MSKGRSQFIGASGQFYVAHQLTKRFVHASITVGNAPSVDIIAAKADGSKSISIQVKTSQGAYRRSRYGREGCEWDVGAGVIGKVSPNLWYALVDLKLGSEKEPDVYIVPSLWVGDFVKSDWSRKMYFLPSSAWGLTKNKWELISSFLDGNPETELFSQTWPEDKLVRWGQNA</sequence>
<proteinExistence type="predicted"/>
<organism evidence="1 2">
    <name type="scientific">Oceanisphaera pacifica</name>
    <dbReference type="NCBI Taxonomy" id="2818389"/>
    <lineage>
        <taxon>Bacteria</taxon>
        <taxon>Pseudomonadati</taxon>
        <taxon>Pseudomonadota</taxon>
        <taxon>Gammaproteobacteria</taxon>
        <taxon>Aeromonadales</taxon>
        <taxon>Aeromonadaceae</taxon>
        <taxon>Oceanisphaera</taxon>
    </lineage>
</organism>